<evidence type="ECO:0000313" key="1">
    <source>
        <dbReference type="EMBL" id="MXP48153.1"/>
    </source>
</evidence>
<evidence type="ECO:0000313" key="2">
    <source>
        <dbReference type="Proteomes" id="UP000471435"/>
    </source>
</evidence>
<accession>A0A6I4V2K1</accession>
<dbReference type="InterPro" id="IPR016084">
    <property type="entry name" value="Haem_Oase-like_multi-hlx"/>
</dbReference>
<proteinExistence type="predicted"/>
<comment type="caution">
    <text evidence="1">The sequence shown here is derived from an EMBL/GenBank/DDBJ whole genome shotgun (WGS) entry which is preliminary data.</text>
</comment>
<dbReference type="SUPFAM" id="SSF48613">
    <property type="entry name" value="Heme oxygenase-like"/>
    <property type="match status" value="1"/>
</dbReference>
<dbReference type="CDD" id="cd19166">
    <property type="entry name" value="HemeO-bac"/>
    <property type="match status" value="1"/>
</dbReference>
<keyword evidence="2" id="KW-1185">Reference proteome</keyword>
<protein>
    <submittedName>
        <fullName evidence="1">Heme oxygenase</fullName>
    </submittedName>
</protein>
<gene>
    <name evidence="1" type="ORF">GRI43_12220</name>
</gene>
<dbReference type="AlphaFoldDB" id="A0A6I4V2K1"/>
<dbReference type="EMBL" id="WTYP01000002">
    <property type="protein sequence ID" value="MXP48153.1"/>
    <property type="molecule type" value="Genomic_DNA"/>
</dbReference>
<organism evidence="1 2">
    <name type="scientific">Pontixanthobacter luteolus</name>
    <dbReference type="NCBI Taxonomy" id="295089"/>
    <lineage>
        <taxon>Bacteria</taxon>
        <taxon>Pseudomonadati</taxon>
        <taxon>Pseudomonadota</taxon>
        <taxon>Alphaproteobacteria</taxon>
        <taxon>Sphingomonadales</taxon>
        <taxon>Erythrobacteraceae</taxon>
        <taxon>Pontixanthobacter</taxon>
    </lineage>
</organism>
<dbReference type="Proteomes" id="UP000471435">
    <property type="component" value="Unassembled WGS sequence"/>
</dbReference>
<name>A0A6I4V2K1_9SPHN</name>
<sequence length="171" mass="18903">MREATSAEHELTELAFEKFDLANPADYTAFLTVHRAALAELEPGLQHAGWSEWKPRLPMAADDLLTLSGEIHVSPCSADRQYDDAAAWGVQYVLEGSRLGGQILCQRIPTGSPRSYLASTPETGRNWRAFCDALDEQAQQHPTAWLDRALTGAKSAFRTFQTLAHKSESSE</sequence>
<dbReference type="Gene3D" id="1.20.910.10">
    <property type="entry name" value="Heme oxygenase-like"/>
    <property type="match status" value="1"/>
</dbReference>
<reference evidence="1 2" key="1">
    <citation type="submission" date="2019-12" db="EMBL/GenBank/DDBJ databases">
        <title>Genomic-based taxomic classification of the family Erythrobacteraceae.</title>
        <authorList>
            <person name="Xu L."/>
        </authorList>
    </citation>
    <scope>NUCLEOTIDE SEQUENCE [LARGE SCALE GENOMIC DNA]</scope>
    <source>
        <strain evidence="1 2">SW-109</strain>
    </source>
</reference>
<dbReference type="OrthoDB" id="9149607at2"/>
<dbReference type="RefSeq" id="WP_160731362.1">
    <property type="nucleotide sequence ID" value="NZ_WTYP01000002.1"/>
</dbReference>